<accession>A0A8F8MYZ4</accession>
<evidence type="ECO:0000256" key="12">
    <source>
        <dbReference type="ARBA" id="ARBA00023136"/>
    </source>
</evidence>
<dbReference type="Pfam" id="PF00067">
    <property type="entry name" value="p450"/>
    <property type="match status" value="1"/>
</dbReference>
<dbReference type="AlphaFoldDB" id="A0A8F8MYZ4"/>
<dbReference type="GO" id="GO:0020037">
    <property type="term" value="F:heme binding"/>
    <property type="evidence" value="ECO:0007669"/>
    <property type="project" value="InterPro"/>
</dbReference>
<dbReference type="PANTHER" id="PTHR24292:SF93">
    <property type="entry name" value="CYTOCHROME P450 310A1-RELATED"/>
    <property type="match status" value="1"/>
</dbReference>
<keyword evidence="10" id="KW-0408">Iron</keyword>
<reference evidence="13" key="1">
    <citation type="submission" date="2021-03" db="EMBL/GenBank/DDBJ databases">
        <authorList>
            <person name="Li R."/>
            <person name="Gong F."/>
            <person name="Pan H."/>
            <person name="Liang H."/>
            <person name="Miao H."/>
            <person name="Zhao Y."/>
            <person name="Duan L."/>
            <person name="Yang H."/>
            <person name="Wang L."/>
            <person name="Chen S."/>
            <person name="Zhu H."/>
        </authorList>
    </citation>
    <scope>NUCLEOTIDE SEQUENCE</scope>
    <source>
        <strain evidence="13">AglaCYP413B1-fragment</strain>
    </source>
</reference>
<dbReference type="GO" id="GO:0005789">
    <property type="term" value="C:endoplasmic reticulum membrane"/>
    <property type="evidence" value="ECO:0007669"/>
    <property type="project" value="UniProtKB-SubCell"/>
</dbReference>
<dbReference type="PANTHER" id="PTHR24292">
    <property type="entry name" value="CYTOCHROME P450"/>
    <property type="match status" value="1"/>
</dbReference>
<keyword evidence="11" id="KW-0503">Monooxygenase</keyword>
<evidence type="ECO:0000313" key="13">
    <source>
        <dbReference type="EMBL" id="QYA71982.1"/>
    </source>
</evidence>
<evidence type="ECO:0000256" key="8">
    <source>
        <dbReference type="ARBA" id="ARBA00022848"/>
    </source>
</evidence>
<evidence type="ECO:0000256" key="9">
    <source>
        <dbReference type="ARBA" id="ARBA00023002"/>
    </source>
</evidence>
<comment type="subcellular location">
    <subcellularLocation>
        <location evidence="3">Endoplasmic reticulum membrane</location>
        <topology evidence="3">Peripheral membrane protein</topology>
    </subcellularLocation>
    <subcellularLocation>
        <location evidence="2">Microsome membrane</location>
        <topology evidence="2">Peripheral membrane protein</topology>
    </subcellularLocation>
</comment>
<keyword evidence="8" id="KW-0492">Microsome</keyword>
<evidence type="ECO:0000256" key="5">
    <source>
        <dbReference type="ARBA" id="ARBA00022617"/>
    </source>
</evidence>
<dbReference type="GO" id="GO:0004497">
    <property type="term" value="F:monooxygenase activity"/>
    <property type="evidence" value="ECO:0007669"/>
    <property type="project" value="UniProtKB-KW"/>
</dbReference>
<dbReference type="InterPro" id="IPR036396">
    <property type="entry name" value="Cyt_P450_sf"/>
</dbReference>
<evidence type="ECO:0000256" key="1">
    <source>
        <dbReference type="ARBA" id="ARBA00001971"/>
    </source>
</evidence>
<proteinExistence type="evidence at transcript level"/>
<protein>
    <submittedName>
        <fullName evidence="13">Cytochrome P450</fullName>
    </submittedName>
</protein>
<dbReference type="GO" id="GO:0016705">
    <property type="term" value="F:oxidoreductase activity, acting on paired donors, with incorporation or reduction of molecular oxygen"/>
    <property type="evidence" value="ECO:0007669"/>
    <property type="project" value="InterPro"/>
</dbReference>
<evidence type="ECO:0000256" key="6">
    <source>
        <dbReference type="ARBA" id="ARBA00022723"/>
    </source>
</evidence>
<comment type="similarity">
    <text evidence="4">Belongs to the cytochrome P450 family.</text>
</comment>
<name>A0A8F8MYZ4_ANOGL</name>
<dbReference type="EMBL" id="MW809354">
    <property type="protein sequence ID" value="QYA71982.1"/>
    <property type="molecule type" value="mRNA"/>
</dbReference>
<keyword evidence="6" id="KW-0479">Metal-binding</keyword>
<keyword evidence="5" id="KW-0349">Heme</keyword>
<evidence type="ECO:0000256" key="10">
    <source>
        <dbReference type="ARBA" id="ARBA00023004"/>
    </source>
</evidence>
<sequence>MGVHYDPLNYSDPGKFRPDRFLEAPNKVDMSNVYIPFGLDKQKEIGFRFTVLHVKLGIISILSSYSVGMNSKSAMEFDNEKVPIYPKEPLPIVFESILK</sequence>
<keyword evidence="12" id="KW-0472">Membrane</keyword>
<dbReference type="InterPro" id="IPR050476">
    <property type="entry name" value="Insect_CytP450_Detox"/>
</dbReference>
<evidence type="ECO:0000256" key="11">
    <source>
        <dbReference type="ARBA" id="ARBA00023033"/>
    </source>
</evidence>
<keyword evidence="9" id="KW-0560">Oxidoreductase</keyword>
<evidence type="ECO:0000256" key="3">
    <source>
        <dbReference type="ARBA" id="ARBA00004406"/>
    </source>
</evidence>
<comment type="cofactor">
    <cofactor evidence="1">
        <name>heme</name>
        <dbReference type="ChEBI" id="CHEBI:30413"/>
    </cofactor>
</comment>
<keyword evidence="7" id="KW-0256">Endoplasmic reticulum</keyword>
<dbReference type="Gene3D" id="1.10.630.10">
    <property type="entry name" value="Cytochrome P450"/>
    <property type="match status" value="1"/>
</dbReference>
<dbReference type="GO" id="GO:0005506">
    <property type="term" value="F:iron ion binding"/>
    <property type="evidence" value="ECO:0007669"/>
    <property type="project" value="InterPro"/>
</dbReference>
<evidence type="ECO:0000256" key="7">
    <source>
        <dbReference type="ARBA" id="ARBA00022824"/>
    </source>
</evidence>
<evidence type="ECO:0000256" key="2">
    <source>
        <dbReference type="ARBA" id="ARBA00004174"/>
    </source>
</evidence>
<dbReference type="SUPFAM" id="SSF48264">
    <property type="entry name" value="Cytochrome P450"/>
    <property type="match status" value="1"/>
</dbReference>
<evidence type="ECO:0000256" key="4">
    <source>
        <dbReference type="ARBA" id="ARBA00010617"/>
    </source>
</evidence>
<dbReference type="InterPro" id="IPR001128">
    <property type="entry name" value="Cyt_P450"/>
</dbReference>
<organism evidence="13">
    <name type="scientific">Anoplophora glabripennis</name>
    <name type="common">Asian longhorn beetle</name>
    <name type="synonym">Anoplophora nobilis</name>
    <dbReference type="NCBI Taxonomy" id="217634"/>
    <lineage>
        <taxon>Eukaryota</taxon>
        <taxon>Metazoa</taxon>
        <taxon>Ecdysozoa</taxon>
        <taxon>Arthropoda</taxon>
        <taxon>Hexapoda</taxon>
        <taxon>Insecta</taxon>
        <taxon>Pterygota</taxon>
        <taxon>Neoptera</taxon>
        <taxon>Endopterygota</taxon>
        <taxon>Coleoptera</taxon>
        <taxon>Polyphaga</taxon>
        <taxon>Cucujiformia</taxon>
        <taxon>Chrysomeloidea</taxon>
        <taxon>Cerambycidae</taxon>
        <taxon>Lamiinae</taxon>
        <taxon>Lamiini</taxon>
        <taxon>Anoplophora</taxon>
    </lineage>
</organism>